<accession>A0A4U5MU84</accession>
<dbReference type="Proteomes" id="UP000298663">
    <property type="component" value="Unassembled WGS sequence"/>
</dbReference>
<keyword evidence="2" id="KW-1185">Reference proteome</keyword>
<name>A0A4U5MU84_STECR</name>
<dbReference type="AlphaFoldDB" id="A0A4U5MU84"/>
<organism evidence="1 2">
    <name type="scientific">Steinernema carpocapsae</name>
    <name type="common">Entomopathogenic nematode</name>
    <dbReference type="NCBI Taxonomy" id="34508"/>
    <lineage>
        <taxon>Eukaryota</taxon>
        <taxon>Metazoa</taxon>
        <taxon>Ecdysozoa</taxon>
        <taxon>Nematoda</taxon>
        <taxon>Chromadorea</taxon>
        <taxon>Rhabditida</taxon>
        <taxon>Tylenchina</taxon>
        <taxon>Panagrolaimomorpha</taxon>
        <taxon>Strongyloidoidea</taxon>
        <taxon>Steinernematidae</taxon>
        <taxon>Steinernema</taxon>
    </lineage>
</organism>
<reference evidence="1 2" key="1">
    <citation type="journal article" date="2015" name="Genome Biol.">
        <title>Comparative genomics of Steinernema reveals deeply conserved gene regulatory networks.</title>
        <authorList>
            <person name="Dillman A.R."/>
            <person name="Macchietto M."/>
            <person name="Porter C.F."/>
            <person name="Rogers A."/>
            <person name="Williams B."/>
            <person name="Antoshechkin I."/>
            <person name="Lee M.M."/>
            <person name="Goodwin Z."/>
            <person name="Lu X."/>
            <person name="Lewis E.E."/>
            <person name="Goodrich-Blair H."/>
            <person name="Stock S.P."/>
            <person name="Adams B.J."/>
            <person name="Sternberg P.W."/>
            <person name="Mortazavi A."/>
        </authorList>
    </citation>
    <scope>NUCLEOTIDE SEQUENCE [LARGE SCALE GENOMIC DNA]</scope>
    <source>
        <strain evidence="1 2">ALL</strain>
    </source>
</reference>
<dbReference type="EMBL" id="AZBU02000006">
    <property type="protein sequence ID" value="TKR73351.1"/>
    <property type="molecule type" value="Genomic_DNA"/>
</dbReference>
<comment type="caution">
    <text evidence="1">The sequence shown here is derived from an EMBL/GenBank/DDBJ whole genome shotgun (WGS) entry which is preliminary data.</text>
</comment>
<protein>
    <submittedName>
        <fullName evidence="1">Uncharacterized protein</fullName>
    </submittedName>
</protein>
<evidence type="ECO:0000313" key="1">
    <source>
        <dbReference type="EMBL" id="TKR73351.1"/>
    </source>
</evidence>
<evidence type="ECO:0000313" key="2">
    <source>
        <dbReference type="Proteomes" id="UP000298663"/>
    </source>
</evidence>
<proteinExistence type="predicted"/>
<reference evidence="1 2" key="2">
    <citation type="journal article" date="2019" name="G3 (Bethesda)">
        <title>Hybrid Assembly of the Genome of the Entomopathogenic Nematode Steinernema carpocapsae Identifies the X-Chromosome.</title>
        <authorList>
            <person name="Serra L."/>
            <person name="Macchietto M."/>
            <person name="Macias-Munoz A."/>
            <person name="McGill C.J."/>
            <person name="Rodriguez I.M."/>
            <person name="Rodriguez B."/>
            <person name="Murad R."/>
            <person name="Mortazavi A."/>
        </authorList>
    </citation>
    <scope>NUCLEOTIDE SEQUENCE [LARGE SCALE GENOMIC DNA]</scope>
    <source>
        <strain evidence="1 2">ALL</strain>
    </source>
</reference>
<sequence>MNLVLIKSYRLQMVKFAEMFKTRAFLSEKTFKIRSTKQHTNQIALGPLWSQKCGGHENSEVTDQKQDLSIFHQ</sequence>
<gene>
    <name evidence="1" type="ORF">L596_020668</name>
</gene>